<evidence type="ECO:0000256" key="1">
    <source>
        <dbReference type="SAM" id="MobiDB-lite"/>
    </source>
</evidence>
<keyword evidence="2" id="KW-0732">Signal</keyword>
<feature type="compositionally biased region" description="Low complexity" evidence="1">
    <location>
        <begin position="129"/>
        <end position="139"/>
    </location>
</feature>
<dbReference type="KEGG" id="panc:E2636_00075"/>
<feature type="chain" id="PRO_5039575332" description="YtkA-like domain-containing protein" evidence="2">
    <location>
        <begin position="19"/>
        <end position="249"/>
    </location>
</feature>
<evidence type="ECO:0000259" key="3">
    <source>
        <dbReference type="Pfam" id="PF13115"/>
    </source>
</evidence>
<evidence type="ECO:0000313" key="4">
    <source>
        <dbReference type="EMBL" id="QBP39646.1"/>
    </source>
</evidence>
<gene>
    <name evidence="4" type="ORF">E2636_00075</name>
</gene>
<feature type="domain" description="YtkA-like" evidence="3">
    <location>
        <begin position="154"/>
        <end position="231"/>
    </location>
</feature>
<protein>
    <recommendedName>
        <fullName evidence="3">YtkA-like domain-containing protein</fullName>
    </recommendedName>
</protein>
<dbReference type="OrthoDB" id="2679563at2"/>
<evidence type="ECO:0000313" key="5">
    <source>
        <dbReference type="Proteomes" id="UP000294292"/>
    </source>
</evidence>
<sequence length="249" mass="27568">MKRFFAIGSILAALTLSACGINEEPKPTTSDEVPEILEVDLTVPVTATVGEEVFFTAVVSQGGKIVEDADEVMFEVMNLTTGEKEMIEATLNKNKHYEIKYTFETNDMYDITSHVTARTMHTMPTKQVTVTGGENATTTTEEEASHGEDLHQEQVTTIDFTEGTTTVGKATMLVANVSLSDAPLEGARVQYEIFRSDSHQHTWVDAPEKEAGVYQTEFTFTKSGTYDIEVHVTKGDDLHDHEKNTYTVK</sequence>
<name>A0A4P6ZW02_9BACL</name>
<dbReference type="Pfam" id="PF13115">
    <property type="entry name" value="YtkA"/>
    <property type="match status" value="2"/>
</dbReference>
<reference evidence="4 5" key="1">
    <citation type="submission" date="2019-03" db="EMBL/GenBank/DDBJ databases">
        <title>Complete genome sequence of Paenisporosarcina antarctica CGMCC 1.6503T.</title>
        <authorList>
            <person name="Rong J.-C."/>
            <person name="Chi N.-Y."/>
            <person name="Zhang Q.-F."/>
        </authorList>
    </citation>
    <scope>NUCLEOTIDE SEQUENCE [LARGE SCALE GENOMIC DNA]</scope>
    <source>
        <strain evidence="4 5">CGMCC 1.6503</strain>
    </source>
</reference>
<feature type="domain" description="YtkA-like" evidence="3">
    <location>
        <begin position="34"/>
        <end position="114"/>
    </location>
</feature>
<dbReference type="Proteomes" id="UP000294292">
    <property type="component" value="Chromosome"/>
</dbReference>
<dbReference type="InterPro" id="IPR032693">
    <property type="entry name" value="YtkA-like_dom"/>
</dbReference>
<dbReference type="AlphaFoldDB" id="A0A4P6ZW02"/>
<dbReference type="RefSeq" id="WP_134207890.1">
    <property type="nucleotide sequence ID" value="NZ_CP038015.1"/>
</dbReference>
<dbReference type="PROSITE" id="PS51257">
    <property type="entry name" value="PROKAR_LIPOPROTEIN"/>
    <property type="match status" value="1"/>
</dbReference>
<organism evidence="4 5">
    <name type="scientific">Paenisporosarcina antarctica</name>
    <dbReference type="NCBI Taxonomy" id="417367"/>
    <lineage>
        <taxon>Bacteria</taxon>
        <taxon>Bacillati</taxon>
        <taxon>Bacillota</taxon>
        <taxon>Bacilli</taxon>
        <taxon>Bacillales</taxon>
        <taxon>Caryophanaceae</taxon>
        <taxon>Paenisporosarcina</taxon>
    </lineage>
</organism>
<proteinExistence type="predicted"/>
<dbReference type="EMBL" id="CP038015">
    <property type="protein sequence ID" value="QBP39646.1"/>
    <property type="molecule type" value="Genomic_DNA"/>
</dbReference>
<accession>A0A4P6ZW02</accession>
<evidence type="ECO:0000256" key="2">
    <source>
        <dbReference type="SAM" id="SignalP"/>
    </source>
</evidence>
<feature type="signal peptide" evidence="2">
    <location>
        <begin position="1"/>
        <end position="18"/>
    </location>
</feature>
<feature type="region of interest" description="Disordered" evidence="1">
    <location>
        <begin position="129"/>
        <end position="149"/>
    </location>
</feature>
<keyword evidence="5" id="KW-1185">Reference proteome</keyword>